<evidence type="ECO:0000313" key="2">
    <source>
        <dbReference type="EMBL" id="VDN01616.1"/>
    </source>
</evidence>
<evidence type="ECO:0000313" key="4">
    <source>
        <dbReference type="WBParaSite" id="TCLT_0000450801-mRNA-1"/>
    </source>
</evidence>
<dbReference type="EMBL" id="UYYF01004290">
    <property type="protein sequence ID" value="VDN01616.1"/>
    <property type="molecule type" value="Genomic_DNA"/>
</dbReference>
<dbReference type="AlphaFoldDB" id="A0A0N5CW02"/>
<dbReference type="Proteomes" id="UP000276776">
    <property type="component" value="Unassembled WGS sequence"/>
</dbReference>
<feature type="region of interest" description="Disordered" evidence="1">
    <location>
        <begin position="1"/>
        <end position="58"/>
    </location>
</feature>
<keyword evidence="3" id="KW-1185">Reference proteome</keyword>
<evidence type="ECO:0000313" key="3">
    <source>
        <dbReference type="Proteomes" id="UP000276776"/>
    </source>
</evidence>
<reference evidence="2 3" key="2">
    <citation type="submission" date="2018-11" db="EMBL/GenBank/DDBJ databases">
        <authorList>
            <consortium name="Pathogen Informatics"/>
        </authorList>
    </citation>
    <scope>NUCLEOTIDE SEQUENCE [LARGE SCALE GENOMIC DNA]</scope>
</reference>
<accession>A0A0N5CW02</accession>
<protein>
    <submittedName>
        <fullName evidence="4">Ovule protein</fullName>
    </submittedName>
</protein>
<organism evidence="4">
    <name type="scientific">Thelazia callipaeda</name>
    <name type="common">Oriental eyeworm</name>
    <name type="synonym">Parasitic nematode</name>
    <dbReference type="NCBI Taxonomy" id="103827"/>
    <lineage>
        <taxon>Eukaryota</taxon>
        <taxon>Metazoa</taxon>
        <taxon>Ecdysozoa</taxon>
        <taxon>Nematoda</taxon>
        <taxon>Chromadorea</taxon>
        <taxon>Rhabditida</taxon>
        <taxon>Spirurina</taxon>
        <taxon>Spiruromorpha</taxon>
        <taxon>Thelazioidea</taxon>
        <taxon>Thelaziidae</taxon>
        <taxon>Thelazia</taxon>
    </lineage>
</organism>
<feature type="compositionally biased region" description="Basic and acidic residues" evidence="1">
    <location>
        <begin position="33"/>
        <end position="42"/>
    </location>
</feature>
<reference evidence="4" key="1">
    <citation type="submission" date="2017-02" db="UniProtKB">
        <authorList>
            <consortium name="WormBaseParasite"/>
        </authorList>
    </citation>
    <scope>IDENTIFICATION</scope>
</reference>
<sequence length="86" mass="9409">MDGCKTLRPWQDSNLQSSDPKSDALSIGPQGRYVRDDNDHHNLKVSTSENDSDKKSVVSSSQIVNFGLQNALVDGIDTENGKESQC</sequence>
<dbReference type="OrthoDB" id="5873998at2759"/>
<proteinExistence type="predicted"/>
<name>A0A0N5CW02_THECL</name>
<gene>
    <name evidence="2" type="ORF">TCLT_LOCUS4497</name>
</gene>
<dbReference type="WBParaSite" id="TCLT_0000450801-mRNA-1">
    <property type="protein sequence ID" value="TCLT_0000450801-mRNA-1"/>
    <property type="gene ID" value="TCLT_0000450801"/>
</dbReference>
<evidence type="ECO:0000256" key="1">
    <source>
        <dbReference type="SAM" id="MobiDB-lite"/>
    </source>
</evidence>